<reference evidence="3 4" key="1">
    <citation type="submission" date="2018-05" db="EMBL/GenBank/DDBJ databases">
        <title>Whole genome sequencing for identification of molecular markers to develop diagnostic detection tools for the regulated plant pathogen Lachnellula willkommii.</title>
        <authorList>
            <person name="Giroux E."/>
            <person name="Bilodeau G."/>
        </authorList>
    </citation>
    <scope>NUCLEOTIDE SEQUENCE [LARGE SCALE GENOMIC DNA]</scope>
    <source>
        <strain evidence="3 4">CBS 625.97</strain>
    </source>
</reference>
<feature type="domain" description="Glycosyl transferase family 25" evidence="2">
    <location>
        <begin position="62"/>
        <end position="126"/>
    </location>
</feature>
<dbReference type="EMBL" id="QGMG01000052">
    <property type="protein sequence ID" value="TVY58221.1"/>
    <property type="molecule type" value="Genomic_DNA"/>
</dbReference>
<organism evidence="3 4">
    <name type="scientific">Lachnellula cervina</name>
    <dbReference type="NCBI Taxonomy" id="1316786"/>
    <lineage>
        <taxon>Eukaryota</taxon>
        <taxon>Fungi</taxon>
        <taxon>Dikarya</taxon>
        <taxon>Ascomycota</taxon>
        <taxon>Pezizomycotina</taxon>
        <taxon>Leotiomycetes</taxon>
        <taxon>Helotiales</taxon>
        <taxon>Lachnaceae</taxon>
        <taxon>Lachnellula</taxon>
    </lineage>
</organism>
<keyword evidence="1" id="KW-1133">Transmembrane helix</keyword>
<dbReference type="AlphaFoldDB" id="A0A7D8UXI8"/>
<dbReference type="OrthoDB" id="47375at2759"/>
<accession>A0A7D8UXI8</accession>
<gene>
    <name evidence="3" type="ORF">LCER1_G002144</name>
</gene>
<keyword evidence="1" id="KW-0812">Transmembrane</keyword>
<dbReference type="InterPro" id="IPR002654">
    <property type="entry name" value="Glyco_trans_25"/>
</dbReference>
<dbReference type="Proteomes" id="UP000481288">
    <property type="component" value="Unassembled WGS sequence"/>
</dbReference>
<evidence type="ECO:0000313" key="4">
    <source>
        <dbReference type="Proteomes" id="UP000481288"/>
    </source>
</evidence>
<sequence length="384" mass="42798">MLIKRPIQIHPTILPAVVGLFMLVFLFSQLPRSKIQHPPALNVGAGPSNILYDVFNETLGFEKIFVISLPSRTDRRDGMTLAAAMSNIEIVFIDGVKGDEVPNKAIPKFKNRVKDGEIGSWRAQMNAIQQLKEQLYDFARSSNALTQPLLNSDPPKSADPTYPIPPDAKTIPADISFNSLPSTALPLHSPYGDKWGLLWIGHMGMNVPTPSSPSPEKIPRGRIVRTSDNTVPQIQHLESFYNDFAERFGYENHTRLVHHATKAIGSAGYAVTQATARKLLYAVALDEVNEGLDHMLSEYCEGRKGGWKHADCLTTNPALFNRHRSAGWMGADGDIQSDYETDFRETAQTDNVRWSTRLNMEVLLEGGTEFVDQWPDELLESDTL</sequence>
<keyword evidence="4" id="KW-1185">Reference proteome</keyword>
<evidence type="ECO:0000259" key="2">
    <source>
        <dbReference type="Pfam" id="PF01755"/>
    </source>
</evidence>
<keyword evidence="1" id="KW-0472">Membrane</keyword>
<comment type="caution">
    <text evidence="3">The sequence shown here is derived from an EMBL/GenBank/DDBJ whole genome shotgun (WGS) entry which is preliminary data.</text>
</comment>
<name>A0A7D8UXI8_9HELO</name>
<feature type="transmembrane region" description="Helical" evidence="1">
    <location>
        <begin position="12"/>
        <end position="30"/>
    </location>
</feature>
<evidence type="ECO:0000313" key="3">
    <source>
        <dbReference type="EMBL" id="TVY58221.1"/>
    </source>
</evidence>
<protein>
    <recommendedName>
        <fullName evidence="2">Glycosyl transferase family 25 domain-containing protein</fullName>
    </recommendedName>
</protein>
<proteinExistence type="predicted"/>
<dbReference type="Pfam" id="PF01755">
    <property type="entry name" value="Glyco_transf_25"/>
    <property type="match status" value="1"/>
</dbReference>
<evidence type="ECO:0000256" key="1">
    <source>
        <dbReference type="SAM" id="Phobius"/>
    </source>
</evidence>
<dbReference type="CDD" id="cd06532">
    <property type="entry name" value="Glyco_transf_25"/>
    <property type="match status" value="1"/>
</dbReference>